<dbReference type="Pfam" id="PF03129">
    <property type="entry name" value="HGTP_anticodon"/>
    <property type="match status" value="1"/>
</dbReference>
<keyword evidence="11" id="KW-1185">Reference proteome</keyword>
<dbReference type="InterPro" id="IPR004154">
    <property type="entry name" value="Anticodon-bd"/>
</dbReference>
<evidence type="ECO:0000256" key="6">
    <source>
        <dbReference type="ARBA" id="ARBA00022917"/>
    </source>
</evidence>
<accession>A0ABN8WM70</accession>
<evidence type="ECO:0000256" key="3">
    <source>
        <dbReference type="ARBA" id="ARBA00022598"/>
    </source>
</evidence>
<gene>
    <name evidence="10" type="primary">SUVZ16G3560</name>
    <name evidence="10" type="ORF">SUVZ_16G3560</name>
</gene>
<evidence type="ECO:0000259" key="9">
    <source>
        <dbReference type="PROSITE" id="PS50862"/>
    </source>
</evidence>
<keyword evidence="3" id="KW-0436">Ligase</keyword>
<dbReference type="InterPro" id="IPR002314">
    <property type="entry name" value="aa-tRNA-synt_IIb"/>
</dbReference>
<dbReference type="Pfam" id="PF00587">
    <property type="entry name" value="tRNA-synt_2b"/>
    <property type="match status" value="1"/>
</dbReference>
<dbReference type="Gene3D" id="3.30.720.200">
    <property type="match status" value="1"/>
</dbReference>
<dbReference type="InterPro" id="IPR033731">
    <property type="entry name" value="GlyRS-like_core"/>
</dbReference>
<dbReference type="Gene3D" id="3.30.40.230">
    <property type="match status" value="1"/>
</dbReference>
<protein>
    <recommendedName>
        <fullName evidence="2">glycine--tRNA ligase</fullName>
        <ecNumber evidence="2">6.1.1.14</ecNumber>
    </recommendedName>
    <alternativeName>
        <fullName evidence="8">Diadenosine tetraphosphate synthetase</fullName>
    </alternativeName>
</protein>
<dbReference type="CDD" id="cd00858">
    <property type="entry name" value="GlyRS_anticodon"/>
    <property type="match status" value="1"/>
</dbReference>
<keyword evidence="4" id="KW-0547">Nucleotide-binding</keyword>
<name>A0ABN8WM70_SACUV</name>
<evidence type="ECO:0000313" key="10">
    <source>
        <dbReference type="EMBL" id="CAI4054966.1"/>
    </source>
</evidence>
<sequence>MSTLVRDKLESTLRKRFFYTPSFEIYGGVSGLFDLGPPGCQLQNNVVQSWRDHFIVEENMLQIDGPMLTPYDVLNASGHVDKFTDWMCRNPKTGEYYRVDHLIEQTLKKRILNRDVDPLDRKSMEGVLATIDGFTGSDLVRTMQEYKINDPVTNDVLDAPIPFNLMFQTKIGASGQLKAFLRPETAQGQFLNFNKLLDINQGKIPFASASIGKSFRNEISPRSGLLRVREFSMAEIEHFVDPLDKSHPKFDEVSDEEVPLLSRQLQESGGSHLPVRVTIGEAVKAGIVENETLGYYMARVHQFLLRLGISRNKFRFRQHLKNEMAHYATDCWDGELLTSYGWIECIGCADRAAFDLTVHSKKTGKRLTVKQKLDTPKEETKWVLEVNKKLFGPKFKQRAKSIESALLSLPQDDLYSKHEDLNKNGKLTFQTNGETVEIDRSLVSIEMRTNLQHIREYVPNVIEPSFGLGRIIYCIFDHCFQIRPDDEERTYFSFPLSIAPTKVFVTTISNNEKFPSVIKEISQILRTREIYFKVDDSNTSIGKKYARNDELGTPFGITIDFQTLEDKTVTLRERDSMRQVRGTFEEAISVIDKMVHDPMTESTWNKSTAGFLPVAKP</sequence>
<dbReference type="EC" id="6.1.1.14" evidence="2"/>
<keyword evidence="6" id="KW-0648">Protein biosynthesis</keyword>
<dbReference type="InterPro" id="IPR002315">
    <property type="entry name" value="tRNA-synt_gly"/>
</dbReference>
<dbReference type="PANTHER" id="PTHR10745:SF0">
    <property type="entry name" value="GLYCINE--TRNA LIGASE"/>
    <property type="match status" value="1"/>
</dbReference>
<feature type="domain" description="Aminoacyl-transfer RNA synthetases class-II family profile" evidence="9">
    <location>
        <begin position="7"/>
        <end position="484"/>
    </location>
</feature>
<comment type="similarity">
    <text evidence="1">Belongs to the class-II aminoacyl-tRNA synthetase family.</text>
</comment>
<dbReference type="InterPro" id="IPR006195">
    <property type="entry name" value="aa-tRNA-synth_II"/>
</dbReference>
<dbReference type="SUPFAM" id="SSF55681">
    <property type="entry name" value="Class II aaRS and biotin synthetases"/>
    <property type="match status" value="1"/>
</dbReference>
<dbReference type="PANTHER" id="PTHR10745">
    <property type="entry name" value="GLYCYL-TRNA SYNTHETASE/DNA POLYMERASE SUBUNIT GAMMA-2"/>
    <property type="match status" value="1"/>
</dbReference>
<reference evidence="10" key="1">
    <citation type="submission" date="2022-10" db="EMBL/GenBank/DDBJ databases">
        <authorList>
            <person name="Byrne P K."/>
        </authorList>
    </citation>
    <scope>NUCLEOTIDE SEQUENCE</scope>
    <source>
        <strain evidence="10">ZP964</strain>
    </source>
</reference>
<keyword evidence="5" id="KW-0067">ATP-binding</keyword>
<dbReference type="NCBIfam" id="TIGR00389">
    <property type="entry name" value="glyS_dimeric"/>
    <property type="match status" value="1"/>
</dbReference>
<evidence type="ECO:0000256" key="5">
    <source>
        <dbReference type="ARBA" id="ARBA00022840"/>
    </source>
</evidence>
<dbReference type="SUPFAM" id="SSF52954">
    <property type="entry name" value="Class II aaRS ABD-related"/>
    <property type="match status" value="1"/>
</dbReference>
<evidence type="ECO:0000313" key="11">
    <source>
        <dbReference type="Proteomes" id="UP001162085"/>
    </source>
</evidence>
<dbReference type="PRINTS" id="PR01043">
    <property type="entry name" value="TRNASYNTHGLY"/>
</dbReference>
<dbReference type="EMBL" id="OX365943">
    <property type="protein sequence ID" value="CAI4054966.1"/>
    <property type="molecule type" value="Genomic_DNA"/>
</dbReference>
<dbReference type="Gene3D" id="3.30.930.10">
    <property type="entry name" value="Bira Bifunctional Protein, Domain 2"/>
    <property type="match status" value="1"/>
</dbReference>
<evidence type="ECO:0000256" key="8">
    <source>
        <dbReference type="ARBA" id="ARBA00030057"/>
    </source>
</evidence>
<evidence type="ECO:0000256" key="4">
    <source>
        <dbReference type="ARBA" id="ARBA00022741"/>
    </source>
</evidence>
<dbReference type="Gene3D" id="3.40.50.800">
    <property type="entry name" value="Anticodon-binding domain"/>
    <property type="match status" value="1"/>
</dbReference>
<evidence type="ECO:0000256" key="2">
    <source>
        <dbReference type="ARBA" id="ARBA00012829"/>
    </source>
</evidence>
<keyword evidence="7" id="KW-0030">Aminoacyl-tRNA synthetase</keyword>
<dbReference type="Proteomes" id="UP001162085">
    <property type="component" value="Chromosome 16"/>
</dbReference>
<evidence type="ECO:0000256" key="7">
    <source>
        <dbReference type="ARBA" id="ARBA00023146"/>
    </source>
</evidence>
<dbReference type="InterPro" id="IPR036621">
    <property type="entry name" value="Anticodon-bd_dom_sf"/>
</dbReference>
<proteinExistence type="inferred from homology"/>
<dbReference type="InterPro" id="IPR027031">
    <property type="entry name" value="Gly-tRNA_synthase/POLG2"/>
</dbReference>
<dbReference type="CDD" id="cd00774">
    <property type="entry name" value="GlyRS-like_core"/>
    <property type="match status" value="1"/>
</dbReference>
<dbReference type="InterPro" id="IPR045864">
    <property type="entry name" value="aa-tRNA-synth_II/BPL/LPL"/>
</dbReference>
<evidence type="ECO:0000256" key="1">
    <source>
        <dbReference type="ARBA" id="ARBA00008226"/>
    </source>
</evidence>
<dbReference type="PROSITE" id="PS50862">
    <property type="entry name" value="AA_TRNA_LIGASE_II"/>
    <property type="match status" value="1"/>
</dbReference>
<organism evidence="10 11">
    <name type="scientific">Saccharomyces uvarum</name>
    <name type="common">Yeast</name>
    <name type="synonym">Saccharomyces bayanus var. uvarum</name>
    <dbReference type="NCBI Taxonomy" id="230603"/>
    <lineage>
        <taxon>Eukaryota</taxon>
        <taxon>Fungi</taxon>
        <taxon>Dikarya</taxon>
        <taxon>Ascomycota</taxon>
        <taxon>Saccharomycotina</taxon>
        <taxon>Saccharomycetes</taxon>
        <taxon>Saccharomycetales</taxon>
        <taxon>Saccharomycetaceae</taxon>
        <taxon>Saccharomyces</taxon>
    </lineage>
</organism>
<dbReference type="NCBIfam" id="NF003211">
    <property type="entry name" value="PRK04173.1"/>
    <property type="match status" value="1"/>
</dbReference>